<keyword evidence="3" id="KW-0314">Glutamate biosynthesis</keyword>
<dbReference type="Gene3D" id="1.10.1060.10">
    <property type="entry name" value="Alpha-helical ferredoxin"/>
    <property type="match status" value="1"/>
</dbReference>
<dbReference type="NCBIfam" id="TIGR01317">
    <property type="entry name" value="GOGAT_sm_gam"/>
    <property type="match status" value="1"/>
</dbReference>
<comment type="pathway">
    <text evidence="4">Amino-acid biosynthesis.</text>
</comment>
<dbReference type="InterPro" id="IPR028261">
    <property type="entry name" value="DPD_II"/>
</dbReference>
<dbReference type="SUPFAM" id="SSF51971">
    <property type="entry name" value="Nucleotide-binding domain"/>
    <property type="match status" value="1"/>
</dbReference>
<sequence>MNEQRAFLDIPRLDHVYRPVDERERDFAEVEMPMSDEQLRQQTSRCMNCGIPFCHGTGCPLDNLIPDFNAAVHRGDWRQAWELLSSTSPFPEFTSRVCPALCEGSCTAGMNCGAVTIRQVEKAIVERAFANGWVQPDQVASRSGRRVAIVGGGPAGLSTAVILNRLGHNVTVYEKNAGPGGLMRYGIPDFKLFKQLIERRVQIMKKSGIRFVCDTEVGRDVSASYLTKQYDHLVLSCGTPVARDLSIPGRELQGIHLALDFLAGQNRANAGELPAPPIVVKGQRVLVIGGGDTGSDCVGTSHRQGAASVTQIEIMPQPPATRSSSTPWPLWPYLLRTSSSHEEGCERRWDLSTTAFVGENGRVSGAKVHPVSWTCAPDGRPLKFTPTGNEEVIACDVVFLALGFIKQSRQQLLEQYGLADSPAISICGDAANGPSLVVRAIADGMAQARTIDTAW</sequence>
<dbReference type="PRINTS" id="PR00419">
    <property type="entry name" value="ADXRDTASE"/>
</dbReference>
<evidence type="ECO:0000259" key="5">
    <source>
        <dbReference type="Pfam" id="PF07992"/>
    </source>
</evidence>
<dbReference type="Pfam" id="PF07992">
    <property type="entry name" value="Pyr_redox_2"/>
    <property type="match status" value="1"/>
</dbReference>
<protein>
    <submittedName>
        <fullName evidence="7">Glutamate synthase (NADPH/NADH) small chain</fullName>
        <ecNumber evidence="7">1.4.1.13</ecNumber>
        <ecNumber evidence="7">1.4.1.14</ecNumber>
    </submittedName>
</protein>
<feature type="domain" description="Dihydroprymidine dehydrogenase" evidence="6">
    <location>
        <begin position="24"/>
        <end position="132"/>
    </location>
</feature>
<evidence type="ECO:0000256" key="3">
    <source>
        <dbReference type="ARBA" id="ARBA00023164"/>
    </source>
</evidence>
<dbReference type="Proteomes" id="UP001238163">
    <property type="component" value="Unassembled WGS sequence"/>
</dbReference>
<evidence type="ECO:0000256" key="2">
    <source>
        <dbReference type="ARBA" id="ARBA00023002"/>
    </source>
</evidence>
<dbReference type="EMBL" id="JAUSVL010000001">
    <property type="protein sequence ID" value="MDQ0288653.1"/>
    <property type="molecule type" value="Genomic_DNA"/>
</dbReference>
<dbReference type="GO" id="GO:0006537">
    <property type="term" value="P:glutamate biosynthetic process"/>
    <property type="evidence" value="ECO:0007669"/>
    <property type="project" value="UniProtKB-KW"/>
</dbReference>
<keyword evidence="8" id="KW-1185">Reference proteome</keyword>
<accession>A0AAE3VE63</accession>
<dbReference type="AlphaFoldDB" id="A0AAE3VE63"/>
<dbReference type="Pfam" id="PF14691">
    <property type="entry name" value="Fer4_20"/>
    <property type="match status" value="1"/>
</dbReference>
<dbReference type="RefSeq" id="WP_307259985.1">
    <property type="nucleotide sequence ID" value="NZ_JAUSVL010000001.1"/>
</dbReference>
<dbReference type="EC" id="1.4.1.13" evidence="7"/>
<dbReference type="PANTHER" id="PTHR43100:SF1">
    <property type="entry name" value="GLUTAMATE SYNTHASE [NADPH] SMALL CHAIN"/>
    <property type="match status" value="1"/>
</dbReference>
<dbReference type="InterPro" id="IPR023753">
    <property type="entry name" value="FAD/NAD-binding_dom"/>
</dbReference>
<evidence type="ECO:0000313" key="8">
    <source>
        <dbReference type="Proteomes" id="UP001238163"/>
    </source>
</evidence>
<name>A0AAE3VE63_9BACT</name>
<dbReference type="GO" id="GO:0004355">
    <property type="term" value="F:glutamate synthase (NADPH) activity"/>
    <property type="evidence" value="ECO:0007669"/>
    <property type="project" value="UniProtKB-EC"/>
</dbReference>
<feature type="domain" description="FAD/NAD(P)-binding" evidence="5">
    <location>
        <begin position="146"/>
        <end position="318"/>
    </location>
</feature>
<reference evidence="7" key="1">
    <citation type="submission" date="2023-07" db="EMBL/GenBank/DDBJ databases">
        <title>Genomic Encyclopedia of Type Strains, Phase IV (KMG-IV): sequencing the most valuable type-strain genomes for metagenomic binning, comparative biology and taxonomic classification.</title>
        <authorList>
            <person name="Goeker M."/>
        </authorList>
    </citation>
    <scope>NUCLEOTIDE SEQUENCE</scope>
    <source>
        <strain evidence="7">DSM 24202</strain>
    </source>
</reference>
<dbReference type="GO" id="GO:0051536">
    <property type="term" value="F:iron-sulfur cluster binding"/>
    <property type="evidence" value="ECO:0007669"/>
    <property type="project" value="InterPro"/>
</dbReference>
<keyword evidence="2 7" id="KW-0560">Oxidoreductase</keyword>
<comment type="caution">
    <text evidence="7">The sequence shown here is derived from an EMBL/GenBank/DDBJ whole genome shotgun (WGS) entry which is preliminary data.</text>
</comment>
<dbReference type="InterPro" id="IPR036188">
    <property type="entry name" value="FAD/NAD-bd_sf"/>
</dbReference>
<dbReference type="PANTHER" id="PTHR43100">
    <property type="entry name" value="GLUTAMATE SYNTHASE [NADPH] SMALL CHAIN"/>
    <property type="match status" value="1"/>
</dbReference>
<dbReference type="Gene3D" id="3.50.50.60">
    <property type="entry name" value="FAD/NAD(P)-binding domain"/>
    <property type="match status" value="2"/>
</dbReference>
<dbReference type="GO" id="GO:0016639">
    <property type="term" value="F:oxidoreductase activity, acting on the CH-NH2 group of donors, NAD or NADP as acceptor"/>
    <property type="evidence" value="ECO:0007669"/>
    <property type="project" value="InterPro"/>
</dbReference>
<dbReference type="InterPro" id="IPR006005">
    <property type="entry name" value="Glut_synth_ssu1"/>
</dbReference>
<organism evidence="7 8">
    <name type="scientific">Oligosphaera ethanolica</name>
    <dbReference type="NCBI Taxonomy" id="760260"/>
    <lineage>
        <taxon>Bacteria</taxon>
        <taxon>Pseudomonadati</taxon>
        <taxon>Lentisphaerota</taxon>
        <taxon>Oligosphaeria</taxon>
        <taxon>Oligosphaerales</taxon>
        <taxon>Oligosphaeraceae</taxon>
        <taxon>Oligosphaera</taxon>
    </lineage>
</organism>
<dbReference type="SUPFAM" id="SSF46548">
    <property type="entry name" value="alpha-helical ferredoxin"/>
    <property type="match status" value="1"/>
</dbReference>
<evidence type="ECO:0000256" key="1">
    <source>
        <dbReference type="ARBA" id="ARBA00022605"/>
    </source>
</evidence>
<keyword evidence="1" id="KW-0028">Amino-acid biosynthesis</keyword>
<proteinExistence type="predicted"/>
<dbReference type="InterPro" id="IPR051394">
    <property type="entry name" value="Glutamate_Synthase"/>
</dbReference>
<dbReference type="InterPro" id="IPR009051">
    <property type="entry name" value="Helical_ferredxn"/>
</dbReference>
<gene>
    <name evidence="7" type="ORF">J3R75_000760</name>
</gene>
<dbReference type="EC" id="1.4.1.14" evidence="7"/>
<dbReference type="GO" id="GO:0016040">
    <property type="term" value="F:glutamate synthase (NADH) activity"/>
    <property type="evidence" value="ECO:0007669"/>
    <property type="project" value="UniProtKB-EC"/>
</dbReference>
<evidence type="ECO:0000313" key="7">
    <source>
        <dbReference type="EMBL" id="MDQ0288653.1"/>
    </source>
</evidence>
<evidence type="ECO:0000256" key="4">
    <source>
        <dbReference type="ARBA" id="ARBA00029440"/>
    </source>
</evidence>
<evidence type="ECO:0000259" key="6">
    <source>
        <dbReference type="Pfam" id="PF14691"/>
    </source>
</evidence>